<evidence type="ECO:0000313" key="2">
    <source>
        <dbReference type="EMBL" id="TKR77327.1"/>
    </source>
</evidence>
<reference evidence="2 3" key="2">
    <citation type="journal article" date="2019" name="G3 (Bethesda)">
        <title>Hybrid Assembly of the Genome of the Entomopathogenic Nematode Steinernema carpocapsae Identifies the X-Chromosome.</title>
        <authorList>
            <person name="Serra L."/>
            <person name="Macchietto M."/>
            <person name="Macias-Munoz A."/>
            <person name="McGill C.J."/>
            <person name="Rodriguez I.M."/>
            <person name="Rodriguez B."/>
            <person name="Murad R."/>
            <person name="Mortazavi A."/>
        </authorList>
    </citation>
    <scope>NUCLEOTIDE SEQUENCE [LARGE SCALE GENOMIC DNA]</scope>
    <source>
        <strain evidence="2 3">ALL</strain>
    </source>
</reference>
<evidence type="ECO:0000256" key="1">
    <source>
        <dbReference type="SAM" id="MobiDB-lite"/>
    </source>
</evidence>
<feature type="region of interest" description="Disordered" evidence="1">
    <location>
        <begin position="1"/>
        <end position="27"/>
    </location>
</feature>
<evidence type="ECO:0000313" key="3">
    <source>
        <dbReference type="Proteomes" id="UP000298663"/>
    </source>
</evidence>
<proteinExistence type="predicted"/>
<reference evidence="2 3" key="1">
    <citation type="journal article" date="2015" name="Genome Biol.">
        <title>Comparative genomics of Steinernema reveals deeply conserved gene regulatory networks.</title>
        <authorList>
            <person name="Dillman A.R."/>
            <person name="Macchietto M."/>
            <person name="Porter C.F."/>
            <person name="Rogers A."/>
            <person name="Williams B."/>
            <person name="Antoshechkin I."/>
            <person name="Lee M.M."/>
            <person name="Goodwin Z."/>
            <person name="Lu X."/>
            <person name="Lewis E.E."/>
            <person name="Goodrich-Blair H."/>
            <person name="Stock S.P."/>
            <person name="Adams B.J."/>
            <person name="Sternberg P.W."/>
            <person name="Mortazavi A."/>
        </authorList>
    </citation>
    <scope>NUCLEOTIDE SEQUENCE [LARGE SCALE GENOMIC DNA]</scope>
    <source>
        <strain evidence="2 3">ALL</strain>
    </source>
</reference>
<dbReference type="AlphaFoldDB" id="A0A4U5N4A5"/>
<protein>
    <submittedName>
        <fullName evidence="2">Uncharacterized protein</fullName>
    </submittedName>
</protein>
<accession>A0A4U5N4A5</accession>
<sequence>MANSSRLSELRSPQTASVPASTQNGSVNHCDFSVISKDGFAANVCKNGESHFRTLFAAQMSLEKSPERRKTRRHKNQLEAHATNMCV</sequence>
<dbReference type="EMBL" id="AZBU02000005">
    <property type="protein sequence ID" value="TKR77327.1"/>
    <property type="molecule type" value="Genomic_DNA"/>
</dbReference>
<name>A0A4U5N4A5_STECR</name>
<organism evidence="2 3">
    <name type="scientific">Steinernema carpocapsae</name>
    <name type="common">Entomopathogenic nematode</name>
    <dbReference type="NCBI Taxonomy" id="34508"/>
    <lineage>
        <taxon>Eukaryota</taxon>
        <taxon>Metazoa</taxon>
        <taxon>Ecdysozoa</taxon>
        <taxon>Nematoda</taxon>
        <taxon>Chromadorea</taxon>
        <taxon>Rhabditida</taxon>
        <taxon>Tylenchina</taxon>
        <taxon>Panagrolaimomorpha</taxon>
        <taxon>Strongyloidoidea</taxon>
        <taxon>Steinernematidae</taxon>
        <taxon>Steinernema</taxon>
    </lineage>
</organism>
<feature type="region of interest" description="Disordered" evidence="1">
    <location>
        <begin position="63"/>
        <end position="87"/>
    </location>
</feature>
<dbReference type="Proteomes" id="UP000298663">
    <property type="component" value="Unassembled WGS sequence"/>
</dbReference>
<gene>
    <name evidence="2" type="ORF">L596_018322</name>
</gene>
<comment type="caution">
    <text evidence="2">The sequence shown here is derived from an EMBL/GenBank/DDBJ whole genome shotgun (WGS) entry which is preliminary data.</text>
</comment>
<keyword evidence="3" id="KW-1185">Reference proteome</keyword>